<dbReference type="RefSeq" id="WP_234611810.1">
    <property type="nucleotide sequence ID" value="NZ_CP098806.1"/>
</dbReference>
<evidence type="ECO:0000313" key="3">
    <source>
        <dbReference type="Proteomes" id="UP001139700"/>
    </source>
</evidence>
<dbReference type="PANTHER" id="PTHR36173">
    <property type="entry name" value="RIBONUCLEASE VAPC16-RELATED"/>
    <property type="match status" value="1"/>
</dbReference>
<organism evidence="2 3">
    <name type="scientific">Dyadobacter fanqingshengii</name>
    <dbReference type="NCBI Taxonomy" id="2906443"/>
    <lineage>
        <taxon>Bacteria</taxon>
        <taxon>Pseudomonadati</taxon>
        <taxon>Bacteroidota</taxon>
        <taxon>Cytophagia</taxon>
        <taxon>Cytophagales</taxon>
        <taxon>Spirosomataceae</taxon>
        <taxon>Dyadobacter</taxon>
    </lineage>
</organism>
<dbReference type="InterPro" id="IPR052919">
    <property type="entry name" value="TA_system_RNase"/>
</dbReference>
<reference evidence="2" key="1">
    <citation type="submission" date="2021-12" db="EMBL/GenBank/DDBJ databases">
        <title>Novel species in genus Dyadobacter.</title>
        <authorList>
            <person name="Ma C."/>
        </authorList>
    </citation>
    <scope>NUCLEOTIDE SEQUENCE</scope>
    <source>
        <strain evidence="2">CY399</strain>
    </source>
</reference>
<dbReference type="Pfam" id="PF01850">
    <property type="entry name" value="PIN"/>
    <property type="match status" value="1"/>
</dbReference>
<name>A0A9X1P825_9BACT</name>
<gene>
    <name evidence="2" type="ORF">LXM24_04535</name>
</gene>
<dbReference type="Proteomes" id="UP001139700">
    <property type="component" value="Unassembled WGS sequence"/>
</dbReference>
<evidence type="ECO:0000313" key="2">
    <source>
        <dbReference type="EMBL" id="MCF0039344.1"/>
    </source>
</evidence>
<dbReference type="InterPro" id="IPR029060">
    <property type="entry name" value="PIN-like_dom_sf"/>
</dbReference>
<dbReference type="CDD" id="cd09872">
    <property type="entry name" value="PIN_Sll0205-like"/>
    <property type="match status" value="1"/>
</dbReference>
<dbReference type="AlphaFoldDB" id="A0A9X1P825"/>
<dbReference type="SUPFAM" id="SSF88723">
    <property type="entry name" value="PIN domain-like"/>
    <property type="match status" value="1"/>
</dbReference>
<dbReference type="EMBL" id="JAJTTA010000002">
    <property type="protein sequence ID" value="MCF0039344.1"/>
    <property type="molecule type" value="Genomic_DNA"/>
</dbReference>
<protein>
    <submittedName>
        <fullName evidence="2">Type II toxin-antitoxin system VapC family toxin</fullName>
    </submittedName>
</protein>
<dbReference type="PANTHER" id="PTHR36173:SF2">
    <property type="entry name" value="RIBONUCLEASE VAPC16"/>
    <property type="match status" value="1"/>
</dbReference>
<dbReference type="Gene3D" id="3.40.50.1010">
    <property type="entry name" value="5'-nuclease"/>
    <property type="match status" value="1"/>
</dbReference>
<sequence length="131" mass="14908">MKYLLDTHSLIWFLENNPKLSSTAKAIIEDLENEIFVSIVSWLEISIKVTIGKLTLPASLSEIMSKSASIQINPIGILESHIIAYQKLHFFEEHRDPFDRIIIVTAIAEGLAIITTDPKFKLYQDNVVLVW</sequence>
<comment type="caution">
    <text evidence="2">The sequence shown here is derived from an EMBL/GenBank/DDBJ whole genome shotgun (WGS) entry which is preliminary data.</text>
</comment>
<evidence type="ECO:0000259" key="1">
    <source>
        <dbReference type="Pfam" id="PF01850"/>
    </source>
</evidence>
<accession>A0A9X1P825</accession>
<feature type="domain" description="PIN" evidence="1">
    <location>
        <begin position="3"/>
        <end position="122"/>
    </location>
</feature>
<dbReference type="InterPro" id="IPR002716">
    <property type="entry name" value="PIN_dom"/>
</dbReference>
<proteinExistence type="predicted"/>
<dbReference type="InterPro" id="IPR041705">
    <property type="entry name" value="PIN_Sll0205"/>
</dbReference>
<keyword evidence="3" id="KW-1185">Reference proteome</keyword>